<dbReference type="GO" id="GO:0004673">
    <property type="term" value="F:protein histidine kinase activity"/>
    <property type="evidence" value="ECO:0007669"/>
    <property type="project" value="UniProtKB-EC"/>
</dbReference>
<dbReference type="InterPro" id="IPR036890">
    <property type="entry name" value="HATPase_C_sf"/>
</dbReference>
<evidence type="ECO:0000313" key="1">
    <source>
        <dbReference type="EMBL" id="SUC40004.1"/>
    </source>
</evidence>
<accession>A0A379GG67</accession>
<keyword evidence="1" id="KW-0418">Kinase</keyword>
<dbReference type="Gene3D" id="3.30.565.10">
    <property type="entry name" value="Histidine kinase-like ATPase, C-terminal domain"/>
    <property type="match status" value="1"/>
</dbReference>
<dbReference type="SUPFAM" id="SSF55874">
    <property type="entry name" value="ATPase domain of HSP90 chaperone/DNA topoisomerase II/histidine kinase"/>
    <property type="match status" value="1"/>
</dbReference>
<protein>
    <submittedName>
        <fullName evidence="1">Swarming motility regulation two-component system, sensor kinase</fullName>
        <ecNumber evidence="1">2.7.13.3</ecNumber>
    </submittedName>
</protein>
<name>A0A379GG67_PROMI</name>
<gene>
    <name evidence="1" type="primary">rssA_2</name>
    <name evidence="1" type="ORF">NCTC11938_04286</name>
</gene>
<evidence type="ECO:0000313" key="2">
    <source>
        <dbReference type="Proteomes" id="UP000254191"/>
    </source>
</evidence>
<dbReference type="EC" id="2.7.13.3" evidence="1"/>
<organism evidence="1 2">
    <name type="scientific">Proteus mirabilis</name>
    <dbReference type="NCBI Taxonomy" id="584"/>
    <lineage>
        <taxon>Bacteria</taxon>
        <taxon>Pseudomonadati</taxon>
        <taxon>Pseudomonadota</taxon>
        <taxon>Gammaproteobacteria</taxon>
        <taxon>Enterobacterales</taxon>
        <taxon>Morganellaceae</taxon>
        <taxon>Proteus</taxon>
    </lineage>
</organism>
<keyword evidence="1" id="KW-0808">Transferase</keyword>
<dbReference type="Proteomes" id="UP000254191">
    <property type="component" value="Unassembled WGS sequence"/>
</dbReference>
<dbReference type="AlphaFoldDB" id="A0A379GG67"/>
<reference evidence="1 2" key="1">
    <citation type="submission" date="2018-06" db="EMBL/GenBank/DDBJ databases">
        <authorList>
            <consortium name="Pathogen Informatics"/>
            <person name="Doyle S."/>
        </authorList>
    </citation>
    <scope>NUCLEOTIDE SEQUENCE [LARGE SCALE GENOMIC DNA]</scope>
    <source>
        <strain evidence="1 2">NCTC11938</strain>
    </source>
</reference>
<dbReference type="EMBL" id="UGTS01000006">
    <property type="protein sequence ID" value="SUC40004.1"/>
    <property type="molecule type" value="Genomic_DNA"/>
</dbReference>
<sequence length="106" mass="12046">MIAQLHILSLVDEKQEREEIIEDMKQSLDRAAALSHQLIDLARLECDDFPIKIESFDVYNIIGNAIAQRVPYALTKNIELSLNEGMSLKIETDKQALLSIFNNFIG</sequence>
<proteinExistence type="predicted"/>